<evidence type="ECO:0000256" key="4">
    <source>
        <dbReference type="ARBA" id="ARBA00023136"/>
    </source>
</evidence>
<dbReference type="InterPro" id="IPR012340">
    <property type="entry name" value="NA-bd_OB-fold"/>
</dbReference>
<dbReference type="Proteomes" id="UP000053467">
    <property type="component" value="Unassembled WGS sequence"/>
</dbReference>
<dbReference type="EMBL" id="LGGX01000012">
    <property type="protein sequence ID" value="KUK86771.1"/>
    <property type="molecule type" value="Genomic_DNA"/>
</dbReference>
<keyword evidence="3 5" id="KW-1133">Transmembrane helix</keyword>
<evidence type="ECO:0000259" key="6">
    <source>
        <dbReference type="Pfam" id="PF01957"/>
    </source>
</evidence>
<sequence length="146" mass="16539">MSPSLFWLLVAVILFILEILTPFFLFVLFSFSALITAFFSIFFPKLIFLQGIIFASLSILFAFTIRKVFIKYLSKDDKEGLKTNVASYIGRVCKVITTIDNSKDTGVCEIDGVRWRAYSDDGTIIQKGSFAKIKRVEGAHLYVVKD</sequence>
<evidence type="ECO:0000256" key="2">
    <source>
        <dbReference type="ARBA" id="ARBA00022692"/>
    </source>
</evidence>
<feature type="domain" description="NfeD-like C-terminal" evidence="6">
    <location>
        <begin position="86"/>
        <end position="145"/>
    </location>
</feature>
<feature type="transmembrane region" description="Helical" evidence="5">
    <location>
        <begin position="7"/>
        <end position="40"/>
    </location>
</feature>
<accession>A0A124G099</accession>
<name>A0A124G099_UNCT6</name>
<protein>
    <recommendedName>
        <fullName evidence="6">NfeD-like C-terminal domain-containing protein</fullName>
    </recommendedName>
</protein>
<evidence type="ECO:0000313" key="8">
    <source>
        <dbReference type="Proteomes" id="UP000053467"/>
    </source>
</evidence>
<evidence type="ECO:0000313" key="7">
    <source>
        <dbReference type="EMBL" id="KUK86771.1"/>
    </source>
</evidence>
<keyword evidence="2 5" id="KW-0812">Transmembrane</keyword>
<dbReference type="AlphaFoldDB" id="A0A124G099"/>
<dbReference type="GO" id="GO:0005886">
    <property type="term" value="C:plasma membrane"/>
    <property type="evidence" value="ECO:0007669"/>
    <property type="project" value="TreeGrafter"/>
</dbReference>
<reference evidence="8" key="1">
    <citation type="journal article" date="2015" name="MBio">
        <title>Genome-Resolved Metagenomic Analysis Reveals Roles for Candidate Phyla and Other Microbial Community Members in Biogeochemical Transformations in Oil Reservoirs.</title>
        <authorList>
            <person name="Hu P."/>
            <person name="Tom L."/>
            <person name="Singh A."/>
            <person name="Thomas B.C."/>
            <person name="Baker B.J."/>
            <person name="Piceno Y.M."/>
            <person name="Andersen G.L."/>
            <person name="Banfield J.F."/>
        </authorList>
    </citation>
    <scope>NUCLEOTIDE SEQUENCE [LARGE SCALE GENOMIC DNA]</scope>
</reference>
<feature type="transmembrane region" description="Helical" evidence="5">
    <location>
        <begin position="46"/>
        <end position="65"/>
    </location>
</feature>
<gene>
    <name evidence="7" type="ORF">XE03_1259</name>
</gene>
<comment type="caution">
    <text evidence="7">The sequence shown here is derived from an EMBL/GenBank/DDBJ whole genome shotgun (WGS) entry which is preliminary data.</text>
</comment>
<dbReference type="InterPro" id="IPR052165">
    <property type="entry name" value="Membrane_assoc_protease"/>
</dbReference>
<keyword evidence="4 5" id="KW-0472">Membrane</keyword>
<dbReference type="PANTHER" id="PTHR33507">
    <property type="entry name" value="INNER MEMBRANE PROTEIN YBBJ"/>
    <property type="match status" value="1"/>
</dbReference>
<proteinExistence type="predicted"/>
<evidence type="ECO:0000256" key="5">
    <source>
        <dbReference type="SAM" id="Phobius"/>
    </source>
</evidence>
<organism evidence="7 8">
    <name type="scientific">candidate division TA06 bacterium 34_109</name>
    <dbReference type="NCBI Taxonomy" id="1635277"/>
    <lineage>
        <taxon>Bacteria</taxon>
        <taxon>Bacteria division TA06</taxon>
    </lineage>
</organism>
<dbReference type="PANTHER" id="PTHR33507:SF3">
    <property type="entry name" value="INNER MEMBRANE PROTEIN YBBJ"/>
    <property type="match status" value="1"/>
</dbReference>
<comment type="subcellular location">
    <subcellularLocation>
        <location evidence="1">Membrane</location>
        <topology evidence="1">Multi-pass membrane protein</topology>
    </subcellularLocation>
</comment>
<dbReference type="Gene3D" id="2.40.50.140">
    <property type="entry name" value="Nucleic acid-binding proteins"/>
    <property type="match status" value="1"/>
</dbReference>
<evidence type="ECO:0000256" key="3">
    <source>
        <dbReference type="ARBA" id="ARBA00022989"/>
    </source>
</evidence>
<dbReference type="Pfam" id="PF01957">
    <property type="entry name" value="NfeD"/>
    <property type="match status" value="1"/>
</dbReference>
<evidence type="ECO:0000256" key="1">
    <source>
        <dbReference type="ARBA" id="ARBA00004141"/>
    </source>
</evidence>
<dbReference type="SUPFAM" id="SSF141322">
    <property type="entry name" value="NfeD domain-like"/>
    <property type="match status" value="1"/>
</dbReference>
<dbReference type="InterPro" id="IPR002810">
    <property type="entry name" value="NfeD-like_C"/>
</dbReference>